<proteinExistence type="predicted"/>
<reference evidence="1" key="1">
    <citation type="submission" date="2020-06" db="EMBL/GenBank/DDBJ databases">
        <authorList>
            <person name="Li T."/>
            <person name="Hu X."/>
            <person name="Zhang T."/>
            <person name="Song X."/>
            <person name="Zhang H."/>
            <person name="Dai N."/>
            <person name="Sheng W."/>
            <person name="Hou X."/>
            <person name="Wei L."/>
        </authorList>
    </citation>
    <scope>NUCLEOTIDE SEQUENCE</scope>
    <source>
        <strain evidence="1">3651</strain>
        <tissue evidence="1">Leaf</tissue>
    </source>
</reference>
<accession>A0AAE1YIG3</accession>
<evidence type="ECO:0000313" key="1">
    <source>
        <dbReference type="EMBL" id="KAK4430810.1"/>
    </source>
</evidence>
<dbReference type="EMBL" id="JACGWO010000003">
    <property type="protein sequence ID" value="KAK4430810.1"/>
    <property type="molecule type" value="Genomic_DNA"/>
</dbReference>
<organism evidence="1 2">
    <name type="scientific">Sesamum alatum</name>
    <dbReference type="NCBI Taxonomy" id="300844"/>
    <lineage>
        <taxon>Eukaryota</taxon>
        <taxon>Viridiplantae</taxon>
        <taxon>Streptophyta</taxon>
        <taxon>Embryophyta</taxon>
        <taxon>Tracheophyta</taxon>
        <taxon>Spermatophyta</taxon>
        <taxon>Magnoliopsida</taxon>
        <taxon>eudicotyledons</taxon>
        <taxon>Gunneridae</taxon>
        <taxon>Pentapetalae</taxon>
        <taxon>asterids</taxon>
        <taxon>lamiids</taxon>
        <taxon>Lamiales</taxon>
        <taxon>Pedaliaceae</taxon>
        <taxon>Sesamum</taxon>
    </lineage>
</organism>
<evidence type="ECO:0000313" key="2">
    <source>
        <dbReference type="Proteomes" id="UP001293254"/>
    </source>
</evidence>
<dbReference type="Proteomes" id="UP001293254">
    <property type="component" value="Unassembled WGS sequence"/>
</dbReference>
<gene>
    <name evidence="1" type="ORF">Salat_0842700</name>
</gene>
<comment type="caution">
    <text evidence="1">The sequence shown here is derived from an EMBL/GenBank/DDBJ whole genome shotgun (WGS) entry which is preliminary data.</text>
</comment>
<protein>
    <submittedName>
        <fullName evidence="1">Uncharacterized protein</fullName>
    </submittedName>
</protein>
<dbReference type="AlphaFoldDB" id="A0AAE1YIG3"/>
<sequence>MQLPSINCSCPKHLSIFSSSLQRPSAAPWSPTSPRFVPRPLLLKFLLSVSSYNPCFFNVILQVELRIELRRLLLRVDGDLALHGHGAASSSCGHARGNATSNIPPFNSAEVAVAAANPSSDTSDS</sequence>
<reference evidence="1" key="2">
    <citation type="journal article" date="2024" name="Plant">
        <title>Genomic evolution and insights into agronomic trait innovations of Sesamum species.</title>
        <authorList>
            <person name="Miao H."/>
            <person name="Wang L."/>
            <person name="Qu L."/>
            <person name="Liu H."/>
            <person name="Sun Y."/>
            <person name="Le M."/>
            <person name="Wang Q."/>
            <person name="Wei S."/>
            <person name="Zheng Y."/>
            <person name="Lin W."/>
            <person name="Duan Y."/>
            <person name="Cao H."/>
            <person name="Xiong S."/>
            <person name="Wang X."/>
            <person name="Wei L."/>
            <person name="Li C."/>
            <person name="Ma Q."/>
            <person name="Ju M."/>
            <person name="Zhao R."/>
            <person name="Li G."/>
            <person name="Mu C."/>
            <person name="Tian Q."/>
            <person name="Mei H."/>
            <person name="Zhang T."/>
            <person name="Gao T."/>
            <person name="Zhang H."/>
        </authorList>
    </citation>
    <scope>NUCLEOTIDE SEQUENCE</scope>
    <source>
        <strain evidence="1">3651</strain>
    </source>
</reference>
<name>A0AAE1YIG3_9LAMI</name>
<keyword evidence="2" id="KW-1185">Reference proteome</keyword>